<reference evidence="2 3" key="1">
    <citation type="submission" date="2018-09" db="EMBL/GenBank/DDBJ databases">
        <authorList>
            <person name="Wang F."/>
        </authorList>
    </citation>
    <scope>NUCLEOTIDE SEQUENCE [LARGE SCALE GENOMIC DNA]</scope>
    <source>
        <strain evidence="2 3">PLHSC7-2</strain>
    </source>
</reference>
<organism evidence="2 3">
    <name type="scientific">Motilimonas pumila</name>
    <dbReference type="NCBI Taxonomy" id="2303987"/>
    <lineage>
        <taxon>Bacteria</taxon>
        <taxon>Pseudomonadati</taxon>
        <taxon>Pseudomonadota</taxon>
        <taxon>Gammaproteobacteria</taxon>
        <taxon>Alteromonadales</taxon>
        <taxon>Alteromonadales genera incertae sedis</taxon>
        <taxon>Motilimonas</taxon>
    </lineage>
</organism>
<gene>
    <name evidence="2" type="ORF">D1Z90_15530</name>
</gene>
<evidence type="ECO:0000313" key="2">
    <source>
        <dbReference type="EMBL" id="RJG41902.1"/>
    </source>
</evidence>
<evidence type="ECO:0000256" key="1">
    <source>
        <dbReference type="SAM" id="SignalP"/>
    </source>
</evidence>
<keyword evidence="1" id="KW-0732">Signal</keyword>
<protein>
    <submittedName>
        <fullName evidence="2">Uncharacterized protein</fullName>
    </submittedName>
</protein>
<keyword evidence="3" id="KW-1185">Reference proteome</keyword>
<evidence type="ECO:0000313" key="3">
    <source>
        <dbReference type="Proteomes" id="UP000283255"/>
    </source>
</evidence>
<dbReference type="Proteomes" id="UP000283255">
    <property type="component" value="Unassembled WGS sequence"/>
</dbReference>
<proteinExistence type="predicted"/>
<reference evidence="2 3" key="2">
    <citation type="submission" date="2019-01" db="EMBL/GenBank/DDBJ databases">
        <title>Motilimonas pumilus sp. nov., isolated from the gut of sea cucumber (Apostichopus japonicus).</title>
        <authorList>
            <person name="Wang F.-Q."/>
            <person name="Ren L.-H."/>
            <person name="Lin Y.-W."/>
            <person name="Sun G.-H."/>
            <person name="Du Z.-J."/>
            <person name="Zhao J.-X."/>
            <person name="Liu X.-J."/>
            <person name="Liu L.-J."/>
        </authorList>
    </citation>
    <scope>NUCLEOTIDE SEQUENCE [LARGE SCALE GENOMIC DNA]</scope>
    <source>
        <strain evidence="2 3">PLHSC7-2</strain>
    </source>
</reference>
<dbReference type="AlphaFoldDB" id="A0A418YBR9"/>
<comment type="caution">
    <text evidence="2">The sequence shown here is derived from an EMBL/GenBank/DDBJ whole genome shotgun (WGS) entry which is preliminary data.</text>
</comment>
<name>A0A418YBR9_9GAMM</name>
<sequence length="110" mass="12557">MLILAVLMLPFQLWAQPLPEDGGFITPPLTSEGVDPMAEDLYLYLQDAKQRHFSVSVLHSSEEPQVWFDEKYQLNENQAKQLADALTQLSQQSLSSHEQAAISQILRYIR</sequence>
<accession>A0A418YBR9</accession>
<feature type="chain" id="PRO_5019508414" evidence="1">
    <location>
        <begin position="16"/>
        <end position="110"/>
    </location>
</feature>
<feature type="signal peptide" evidence="1">
    <location>
        <begin position="1"/>
        <end position="15"/>
    </location>
</feature>
<dbReference type="EMBL" id="QZCH01000023">
    <property type="protein sequence ID" value="RJG41902.1"/>
    <property type="molecule type" value="Genomic_DNA"/>
</dbReference>